<dbReference type="Proteomes" id="UP001320168">
    <property type="component" value="Unassembled WGS sequence"/>
</dbReference>
<dbReference type="RefSeq" id="WP_338073306.1">
    <property type="nucleotide sequence ID" value="NZ_JABFTX010000003.1"/>
</dbReference>
<reference evidence="1 2" key="1">
    <citation type="journal article" date="2021" name="Front. Microbiol.">
        <title>Aerobic Denitrification and Heterotrophic Sulfur Oxidation in the Genus Halomonas Revealed by Six Novel Species Characterizations and Genome-Based Analysis.</title>
        <authorList>
            <person name="Wang L."/>
            <person name="Shao Z."/>
        </authorList>
    </citation>
    <scope>NUCLEOTIDE SEQUENCE [LARGE SCALE GENOMIC DNA]</scope>
    <source>
        <strain evidence="1 2">MCCC 1A11081</strain>
    </source>
</reference>
<keyword evidence="2" id="KW-1185">Reference proteome</keyword>
<protein>
    <recommendedName>
        <fullName evidence="3">Glycerate kinase</fullName>
    </recommendedName>
</protein>
<proteinExistence type="predicted"/>
<dbReference type="InterPro" id="IPR004381">
    <property type="entry name" value="Glycerate_kinase"/>
</dbReference>
<dbReference type="PANTHER" id="PTHR21599">
    <property type="entry name" value="GLYCERATE KINASE"/>
    <property type="match status" value="1"/>
</dbReference>
<dbReference type="InterPro" id="IPR018193">
    <property type="entry name" value="Glyc_kinase_flavodox-like_fold"/>
</dbReference>
<dbReference type="EMBL" id="JABFTX010000003">
    <property type="protein sequence ID" value="MCE8004386.1"/>
    <property type="molecule type" value="Genomic_DNA"/>
</dbReference>
<gene>
    <name evidence="1" type="ORF">HOP53_16275</name>
</gene>
<evidence type="ECO:0000313" key="1">
    <source>
        <dbReference type="EMBL" id="MCE8004386.1"/>
    </source>
</evidence>
<dbReference type="PANTHER" id="PTHR21599:SF0">
    <property type="entry name" value="GLYCERATE KINASE"/>
    <property type="match status" value="1"/>
</dbReference>
<evidence type="ECO:0008006" key="3">
    <source>
        <dbReference type="Google" id="ProtNLM"/>
    </source>
</evidence>
<accession>A0ABS9A6R6</accession>
<name>A0ABS9A6R6_9GAMM</name>
<dbReference type="SUPFAM" id="SSF110738">
    <property type="entry name" value="Glycerate kinase I"/>
    <property type="match status" value="1"/>
</dbReference>
<comment type="caution">
    <text evidence="1">The sequence shown here is derived from an EMBL/GenBank/DDBJ whole genome shotgun (WGS) entry which is preliminary data.</text>
</comment>
<dbReference type="InterPro" id="IPR036129">
    <property type="entry name" value="Glycerate_kinase_sf"/>
</dbReference>
<evidence type="ECO:0000313" key="2">
    <source>
        <dbReference type="Proteomes" id="UP001320168"/>
    </source>
</evidence>
<sequence>MQILLATDSYKDALPARDAVTALAAGIQRASPKVQWDECPMGDCGEGTLDALIVSTGAQRRHQLVQDALGRACQAEWGWHAATRTAYIELAEACGLQPLAPPERTALHTSTHGVGELILAALDAGAERLVLMLGGSATNGAGAGMLQALGARLL</sequence>
<dbReference type="Gene3D" id="3.90.1510.10">
    <property type="entry name" value="Glycerate kinase, domain 2"/>
    <property type="match status" value="1"/>
</dbReference>
<organism evidence="1 2">
    <name type="scientific">Billgrantia ethanolica</name>
    <dbReference type="NCBI Taxonomy" id="2733486"/>
    <lineage>
        <taxon>Bacteria</taxon>
        <taxon>Pseudomonadati</taxon>
        <taxon>Pseudomonadota</taxon>
        <taxon>Gammaproteobacteria</taxon>
        <taxon>Oceanospirillales</taxon>
        <taxon>Halomonadaceae</taxon>
        <taxon>Billgrantia</taxon>
    </lineage>
</organism>
<dbReference type="Pfam" id="PF02595">
    <property type="entry name" value="Gly_kinase"/>
    <property type="match status" value="1"/>
</dbReference>